<dbReference type="KEGG" id="tvr:TVD_07055"/>
<comment type="subcellular location">
    <subcellularLocation>
        <location evidence="1">Membrane</location>
        <topology evidence="1">Multi-pass membrane protein</topology>
    </subcellularLocation>
</comment>
<evidence type="ECO:0000256" key="2">
    <source>
        <dbReference type="ARBA" id="ARBA00022692"/>
    </source>
</evidence>
<gene>
    <name evidence="7" type="ORF">TVD_07055</name>
</gene>
<dbReference type="AlphaFoldDB" id="A0A0G3G1R6"/>
<feature type="transmembrane region" description="Helical" evidence="5">
    <location>
        <begin position="79"/>
        <end position="100"/>
    </location>
</feature>
<keyword evidence="2 5" id="KW-0812">Transmembrane</keyword>
<feature type="transmembrane region" description="Helical" evidence="5">
    <location>
        <begin position="136"/>
        <end position="156"/>
    </location>
</feature>
<keyword evidence="4 5" id="KW-0472">Membrane</keyword>
<accession>A0A0G3G1R6</accession>
<protein>
    <recommendedName>
        <fullName evidence="6">Yip1 domain-containing protein</fullName>
    </recommendedName>
</protein>
<name>A0A0G3G1R6_9GAMM</name>
<evidence type="ECO:0000313" key="7">
    <source>
        <dbReference type="EMBL" id="AKJ95133.1"/>
    </source>
</evidence>
<proteinExistence type="predicted"/>
<feature type="transmembrane region" description="Helical" evidence="5">
    <location>
        <begin position="112"/>
        <end position="130"/>
    </location>
</feature>
<evidence type="ECO:0000313" key="8">
    <source>
        <dbReference type="Proteomes" id="UP000064201"/>
    </source>
</evidence>
<keyword evidence="8" id="KW-1185">Reference proteome</keyword>
<dbReference type="EMBL" id="CP011367">
    <property type="protein sequence ID" value="AKJ95133.1"/>
    <property type="molecule type" value="Genomic_DNA"/>
</dbReference>
<dbReference type="PATRIC" id="fig|106634.4.peg.1442"/>
<dbReference type="GO" id="GO:0016020">
    <property type="term" value="C:membrane"/>
    <property type="evidence" value="ECO:0007669"/>
    <property type="project" value="UniProtKB-SubCell"/>
</dbReference>
<dbReference type="OrthoDB" id="5782136at2"/>
<keyword evidence="3 5" id="KW-1133">Transmembrane helix</keyword>
<dbReference type="InterPro" id="IPR006977">
    <property type="entry name" value="Yip1_dom"/>
</dbReference>
<feature type="domain" description="Yip1" evidence="6">
    <location>
        <begin position="17"/>
        <end position="183"/>
    </location>
</feature>
<evidence type="ECO:0000256" key="3">
    <source>
        <dbReference type="ARBA" id="ARBA00022989"/>
    </source>
</evidence>
<evidence type="ECO:0000256" key="1">
    <source>
        <dbReference type="ARBA" id="ARBA00004141"/>
    </source>
</evidence>
<reference evidence="7 8" key="1">
    <citation type="submission" date="2015-04" db="EMBL/GenBank/DDBJ databases">
        <title>Complete Sequence for the Genome of the Thioalkalivibrio versutus D301.</title>
        <authorList>
            <person name="Mu T."/>
            <person name="Zhou J."/>
            <person name="Xu X."/>
        </authorList>
    </citation>
    <scope>NUCLEOTIDE SEQUENCE [LARGE SCALE GENOMIC DNA]</scope>
    <source>
        <strain evidence="7 8">D301</strain>
    </source>
</reference>
<evidence type="ECO:0000256" key="5">
    <source>
        <dbReference type="SAM" id="Phobius"/>
    </source>
</evidence>
<dbReference type="Pfam" id="PF04893">
    <property type="entry name" value="Yip1"/>
    <property type="match status" value="1"/>
</dbReference>
<dbReference type="STRING" id="106634.TVD_07055"/>
<evidence type="ECO:0000259" key="6">
    <source>
        <dbReference type="Pfam" id="PF04893"/>
    </source>
</evidence>
<feature type="transmembrane region" description="Helical" evidence="5">
    <location>
        <begin position="168"/>
        <end position="190"/>
    </location>
</feature>
<feature type="transmembrane region" description="Helical" evidence="5">
    <location>
        <begin position="40"/>
        <end position="59"/>
    </location>
</feature>
<evidence type="ECO:0000256" key="4">
    <source>
        <dbReference type="ARBA" id="ARBA00023136"/>
    </source>
</evidence>
<dbReference type="RefSeq" id="WP_047251198.1">
    <property type="nucleotide sequence ID" value="NZ_CP011367.1"/>
</dbReference>
<sequence length="208" mass="22990">MTVPARLNPARMTLRAFVNPLRAVRDARAIEPAPPWWQTFLGLALPVLLASVIASQWLYQVIPTGLPPEAMPGAWGFGVYSVLAMSIGVLGMAWSAHYLTDLFQGYSHPDRAMLAVSVGLLPAWVGKVVAAFPWPWGNGIALLLILYSLWLLYWSLREIIGLRRGNRIGLFVATIFCGAFITLIFGWLLMDLIPGAIPEHRIGTTWLL</sequence>
<dbReference type="Proteomes" id="UP000064201">
    <property type="component" value="Chromosome"/>
</dbReference>
<organism evidence="7 8">
    <name type="scientific">Thioalkalivibrio versutus</name>
    <dbReference type="NCBI Taxonomy" id="106634"/>
    <lineage>
        <taxon>Bacteria</taxon>
        <taxon>Pseudomonadati</taxon>
        <taxon>Pseudomonadota</taxon>
        <taxon>Gammaproteobacteria</taxon>
        <taxon>Chromatiales</taxon>
        <taxon>Ectothiorhodospiraceae</taxon>
        <taxon>Thioalkalivibrio</taxon>
    </lineage>
</organism>